<evidence type="ECO:0000256" key="4">
    <source>
        <dbReference type="SAM" id="MobiDB-lite"/>
    </source>
</evidence>
<reference evidence="7 8" key="1">
    <citation type="submission" date="2023-12" db="EMBL/GenBank/DDBJ databases">
        <title>Description of Novel Strain Fulvimarina sp. 2208YS6-2-32 isolated from Uroteuthis (Photololigo) edulis.</title>
        <authorList>
            <person name="Park J.-S."/>
        </authorList>
    </citation>
    <scope>NUCLEOTIDE SEQUENCE [LARGE SCALE GENOMIC DNA]</scope>
    <source>
        <strain evidence="7 8">2208YS6-2-32</strain>
    </source>
</reference>
<keyword evidence="3" id="KW-0902">Two-component regulatory system</keyword>
<dbReference type="InterPro" id="IPR003594">
    <property type="entry name" value="HATPase_dom"/>
</dbReference>
<keyword evidence="1" id="KW-0808">Transferase</keyword>
<dbReference type="InterPro" id="IPR050482">
    <property type="entry name" value="Sensor_HK_TwoCompSys"/>
</dbReference>
<dbReference type="SMART" id="SM00387">
    <property type="entry name" value="HATPase_c"/>
    <property type="match status" value="1"/>
</dbReference>
<protein>
    <recommendedName>
        <fullName evidence="6">Histidine kinase/HSP90-like ATPase domain-containing protein</fullName>
    </recommendedName>
</protein>
<feature type="compositionally biased region" description="Basic and acidic residues" evidence="4">
    <location>
        <begin position="147"/>
        <end position="156"/>
    </location>
</feature>
<dbReference type="Proteomes" id="UP001294412">
    <property type="component" value="Unassembled WGS sequence"/>
</dbReference>
<organism evidence="7 8">
    <name type="scientific">Fulvimarina uroteuthidis</name>
    <dbReference type="NCBI Taxonomy" id="3098149"/>
    <lineage>
        <taxon>Bacteria</taxon>
        <taxon>Pseudomonadati</taxon>
        <taxon>Pseudomonadota</taxon>
        <taxon>Alphaproteobacteria</taxon>
        <taxon>Hyphomicrobiales</taxon>
        <taxon>Aurantimonadaceae</taxon>
        <taxon>Fulvimarina</taxon>
    </lineage>
</organism>
<dbReference type="Gene3D" id="3.30.565.10">
    <property type="entry name" value="Histidine kinase-like ATPase, C-terminal domain"/>
    <property type="match status" value="1"/>
</dbReference>
<dbReference type="SUPFAM" id="SSF55874">
    <property type="entry name" value="ATPase domain of HSP90 chaperone/DNA topoisomerase II/histidine kinase"/>
    <property type="match status" value="1"/>
</dbReference>
<keyword evidence="8" id="KW-1185">Reference proteome</keyword>
<dbReference type="CDD" id="cd16917">
    <property type="entry name" value="HATPase_UhpB-NarQ-NarX-like"/>
    <property type="match status" value="1"/>
</dbReference>
<evidence type="ECO:0000313" key="7">
    <source>
        <dbReference type="EMBL" id="MDY8108773.1"/>
    </source>
</evidence>
<dbReference type="SUPFAM" id="SSF103190">
    <property type="entry name" value="Sensory domain-like"/>
    <property type="match status" value="1"/>
</dbReference>
<proteinExistence type="predicted"/>
<feature type="region of interest" description="Disordered" evidence="4">
    <location>
        <begin position="147"/>
        <end position="167"/>
    </location>
</feature>
<evidence type="ECO:0000256" key="5">
    <source>
        <dbReference type="SAM" id="Phobius"/>
    </source>
</evidence>
<dbReference type="PANTHER" id="PTHR24421">
    <property type="entry name" value="NITRATE/NITRITE SENSOR PROTEIN NARX-RELATED"/>
    <property type="match status" value="1"/>
</dbReference>
<gene>
    <name evidence="7" type="ORF">U0C82_06395</name>
</gene>
<feature type="transmembrane region" description="Helical" evidence="5">
    <location>
        <begin position="213"/>
        <end position="234"/>
    </location>
</feature>
<dbReference type="RefSeq" id="WP_322186245.1">
    <property type="nucleotide sequence ID" value="NZ_JAXLPB010000002.1"/>
</dbReference>
<accession>A0ABU5I1X6</accession>
<sequence length="469" mass="50540">MVRSASATKDRPRSGPWSDRWRPARPLAAWRRLGTARQFLLLAAVLLALFVAIGGVLQSRLVRAEALAEHARTASVYMQGIISPHVQSLGASPWLSRQEQSRLDTLVADTGLGREIEAIKIWRPDGTIVYSTDPRIIGERHESESVAKAARGETVENHGTGTEHAGGGETAGDLFEIYIPIRGSGGEIIAVGEFYQRSDGVAGSLATVIAGSWAIRVMLAMGALALLSIVVLGADARITAQRRANRQHHRRNLELLKQNRVLRNEAERSRRLGAQASEDLLGRVGADLHDGPVQLLTLAALHADRPSKAMPLLQTAMDELRCIAAGLVLPELCGLTASDALRLAVARHERNTGTRVETDISDLPATISHELKACMYRIVQEALQNAVRHAGAQGQRVEARCETGMIRIAVSDTGPGKAEAAGDEHRPKLGLVAARNRAAAFKGSFAMQQRRGGGTEVIARFPPDLDPTP</sequence>
<comment type="caution">
    <text evidence="7">The sequence shown here is derived from an EMBL/GenBank/DDBJ whole genome shotgun (WGS) entry which is preliminary data.</text>
</comment>
<name>A0ABU5I1X6_9HYPH</name>
<dbReference type="EMBL" id="JAXLPB010000002">
    <property type="protein sequence ID" value="MDY8108773.1"/>
    <property type="molecule type" value="Genomic_DNA"/>
</dbReference>
<keyword evidence="5" id="KW-0472">Membrane</keyword>
<dbReference type="InterPro" id="IPR036890">
    <property type="entry name" value="HATPase_C_sf"/>
</dbReference>
<evidence type="ECO:0000256" key="2">
    <source>
        <dbReference type="ARBA" id="ARBA00022777"/>
    </source>
</evidence>
<dbReference type="Pfam" id="PF02518">
    <property type="entry name" value="HATPase_c"/>
    <property type="match status" value="1"/>
</dbReference>
<feature type="domain" description="Histidine kinase/HSP90-like ATPase" evidence="6">
    <location>
        <begin position="370"/>
        <end position="465"/>
    </location>
</feature>
<evidence type="ECO:0000313" key="8">
    <source>
        <dbReference type="Proteomes" id="UP001294412"/>
    </source>
</evidence>
<keyword evidence="2" id="KW-0418">Kinase</keyword>
<dbReference type="InterPro" id="IPR029151">
    <property type="entry name" value="Sensor-like_sf"/>
</dbReference>
<keyword evidence="5" id="KW-0812">Transmembrane</keyword>
<keyword evidence="5" id="KW-1133">Transmembrane helix</keyword>
<evidence type="ECO:0000256" key="1">
    <source>
        <dbReference type="ARBA" id="ARBA00022679"/>
    </source>
</evidence>
<evidence type="ECO:0000259" key="6">
    <source>
        <dbReference type="SMART" id="SM00387"/>
    </source>
</evidence>
<evidence type="ECO:0000256" key="3">
    <source>
        <dbReference type="ARBA" id="ARBA00023012"/>
    </source>
</evidence>